<reference evidence="2 3" key="1">
    <citation type="submission" date="2013-05" db="EMBL/GenBank/DDBJ databases">
        <title>Genome assembly of Chondromyces apiculatus DSM 436.</title>
        <authorList>
            <person name="Sharma G."/>
            <person name="Khatri I."/>
            <person name="Kaur C."/>
            <person name="Mayilraj S."/>
            <person name="Subramanian S."/>
        </authorList>
    </citation>
    <scope>NUCLEOTIDE SEQUENCE [LARGE SCALE GENOMIC DNA]</scope>
    <source>
        <strain evidence="2 3">DSM 436</strain>
    </source>
</reference>
<accession>A0A017TEH1</accession>
<organism evidence="2 3">
    <name type="scientific">Chondromyces apiculatus DSM 436</name>
    <dbReference type="NCBI Taxonomy" id="1192034"/>
    <lineage>
        <taxon>Bacteria</taxon>
        <taxon>Pseudomonadati</taxon>
        <taxon>Myxococcota</taxon>
        <taxon>Polyangia</taxon>
        <taxon>Polyangiales</taxon>
        <taxon>Polyangiaceae</taxon>
        <taxon>Chondromyces</taxon>
    </lineage>
</organism>
<gene>
    <name evidence="2" type="ORF">CAP_0801</name>
</gene>
<evidence type="ECO:0008006" key="4">
    <source>
        <dbReference type="Google" id="ProtNLM"/>
    </source>
</evidence>
<keyword evidence="3" id="KW-1185">Reference proteome</keyword>
<comment type="caution">
    <text evidence="2">The sequence shown here is derived from an EMBL/GenBank/DDBJ whole genome shotgun (WGS) entry which is preliminary data.</text>
</comment>
<proteinExistence type="predicted"/>
<feature type="signal peptide" evidence="1">
    <location>
        <begin position="1"/>
        <end position="19"/>
    </location>
</feature>
<sequence length="191" mass="19853">MIPSHARSALRLRPRFRVAAVILATAMLAGCVGSDAEGDGGGDGDGPPTDEVCGLSASVSGAYTATGDFNYCTGFYLQEDTLSVTFGAAGSEWDISFDIGPVTPGQTATGVPTIVQVSLTGDKFGTSWETEEGSCTVDLTRFDEAEDEFFGPGYDVAGEGRCSGPAKPTGTDQAEGDVTITPFELFFYTPE</sequence>
<keyword evidence="1" id="KW-0732">Signal</keyword>
<dbReference type="AlphaFoldDB" id="A0A017TEH1"/>
<dbReference type="PROSITE" id="PS51257">
    <property type="entry name" value="PROKAR_LIPOPROTEIN"/>
    <property type="match status" value="1"/>
</dbReference>
<evidence type="ECO:0000256" key="1">
    <source>
        <dbReference type="SAM" id="SignalP"/>
    </source>
</evidence>
<dbReference type="EMBL" id="ASRX01000011">
    <property type="protein sequence ID" value="EYF07322.1"/>
    <property type="molecule type" value="Genomic_DNA"/>
</dbReference>
<name>A0A017TEH1_9BACT</name>
<dbReference type="RefSeq" id="WP_044238457.1">
    <property type="nucleotide sequence ID" value="NZ_ASRX01000011.1"/>
</dbReference>
<feature type="chain" id="PRO_5001500518" description="Lipoprotein" evidence="1">
    <location>
        <begin position="20"/>
        <end position="191"/>
    </location>
</feature>
<dbReference type="Proteomes" id="UP000019678">
    <property type="component" value="Unassembled WGS sequence"/>
</dbReference>
<evidence type="ECO:0000313" key="2">
    <source>
        <dbReference type="EMBL" id="EYF07322.1"/>
    </source>
</evidence>
<evidence type="ECO:0000313" key="3">
    <source>
        <dbReference type="Proteomes" id="UP000019678"/>
    </source>
</evidence>
<protein>
    <recommendedName>
        <fullName evidence="4">Lipoprotein</fullName>
    </recommendedName>
</protein>